<organism evidence="6 7">
    <name type="scientific">Nonomuraea maheshkhaliensis</name>
    <dbReference type="NCBI Taxonomy" id="419590"/>
    <lineage>
        <taxon>Bacteria</taxon>
        <taxon>Bacillati</taxon>
        <taxon>Actinomycetota</taxon>
        <taxon>Actinomycetes</taxon>
        <taxon>Streptosporangiales</taxon>
        <taxon>Streptosporangiaceae</taxon>
        <taxon>Nonomuraea</taxon>
    </lineage>
</organism>
<dbReference type="Gene3D" id="3.40.50.1820">
    <property type="entry name" value="alpha/beta hydrolase"/>
    <property type="match status" value="1"/>
</dbReference>
<evidence type="ECO:0000259" key="5">
    <source>
        <dbReference type="Pfam" id="PF06441"/>
    </source>
</evidence>
<evidence type="ECO:0000256" key="3">
    <source>
        <dbReference type="ARBA" id="ARBA00022801"/>
    </source>
</evidence>
<dbReference type="PANTHER" id="PTHR21661">
    <property type="entry name" value="EPOXIDE HYDROLASE 1-RELATED"/>
    <property type="match status" value="1"/>
</dbReference>
<feature type="region of interest" description="Disordered" evidence="4">
    <location>
        <begin position="323"/>
        <end position="349"/>
    </location>
</feature>
<protein>
    <submittedName>
        <fullName evidence="6">Epoxide hydrolase</fullName>
    </submittedName>
</protein>
<dbReference type="InterPro" id="IPR029058">
    <property type="entry name" value="AB_hydrolase_fold"/>
</dbReference>
<dbReference type="EMBL" id="BAAAMU010000062">
    <property type="protein sequence ID" value="GAA1660162.1"/>
    <property type="molecule type" value="Genomic_DNA"/>
</dbReference>
<keyword evidence="3 6" id="KW-0378">Hydrolase</keyword>
<evidence type="ECO:0000256" key="1">
    <source>
        <dbReference type="ARBA" id="ARBA00010088"/>
    </source>
</evidence>
<dbReference type="GO" id="GO:0016787">
    <property type="term" value="F:hydrolase activity"/>
    <property type="evidence" value="ECO:0007669"/>
    <property type="project" value="UniProtKB-KW"/>
</dbReference>
<keyword evidence="2" id="KW-0058">Aromatic hydrocarbons catabolism</keyword>
<dbReference type="PIRSF" id="PIRSF001112">
    <property type="entry name" value="Epoxide_hydrolase"/>
    <property type="match status" value="1"/>
</dbReference>
<gene>
    <name evidence="6" type="ORF">GCM10009733_067400</name>
</gene>
<accession>A0ABN2FUZ1</accession>
<evidence type="ECO:0000313" key="7">
    <source>
        <dbReference type="Proteomes" id="UP001500064"/>
    </source>
</evidence>
<sequence length="407" mass="44662">MTNNTDIRPFRIDIPQAELDDLRDRLTRARWPRQLHGAGWERGVPVDHLKDLADYWANGFDWRAQEKALNEFPQFMTTIDGQDLHFLHVRSPEPDALPLILSHGWPGSFADFLDVIGPLTDPRAHGGDPADAFHVVIPSLPGFGFSNPVREPGWGNLFRVAAAFAELMTRLGYERFAAQGGDVGGGVTMLLPMVAPGRVVATHINGPSPYPFGPPIELDGLSGADRDRAERFNAFREDGLGYLHLQSTRPQTLGYSLNDSPIGQLAWIVEKFKEWTDPAAALPEDAVDRDRLLTEVSLYWFTGSGASSAGVLYEGMRAYREMAASSSHNDDDQSGDQAGAEQAGWPSVPVPPQGIAVFAADMTIRALADPANTVGHWSEFDRGGHFPALETPDLLVGDLRAFFRIAR</sequence>
<dbReference type="InterPro" id="IPR016292">
    <property type="entry name" value="Epoxide_hydrolase"/>
</dbReference>
<dbReference type="SUPFAM" id="SSF53474">
    <property type="entry name" value="alpha/beta-Hydrolases"/>
    <property type="match status" value="1"/>
</dbReference>
<dbReference type="InterPro" id="IPR000639">
    <property type="entry name" value="Epox_hydrolase-like"/>
</dbReference>
<evidence type="ECO:0000313" key="6">
    <source>
        <dbReference type="EMBL" id="GAA1660162.1"/>
    </source>
</evidence>
<comment type="similarity">
    <text evidence="1">Belongs to the peptidase S33 family.</text>
</comment>
<reference evidence="6 7" key="1">
    <citation type="journal article" date="2019" name="Int. J. Syst. Evol. Microbiol.">
        <title>The Global Catalogue of Microorganisms (GCM) 10K type strain sequencing project: providing services to taxonomists for standard genome sequencing and annotation.</title>
        <authorList>
            <consortium name="The Broad Institute Genomics Platform"/>
            <consortium name="The Broad Institute Genome Sequencing Center for Infectious Disease"/>
            <person name="Wu L."/>
            <person name="Ma J."/>
        </authorList>
    </citation>
    <scope>NUCLEOTIDE SEQUENCE [LARGE SCALE GENOMIC DNA]</scope>
    <source>
        <strain evidence="6 7">JCM 13929</strain>
    </source>
</reference>
<dbReference type="RefSeq" id="WP_346110581.1">
    <property type="nucleotide sequence ID" value="NZ_BAAAMU010000062.1"/>
</dbReference>
<proteinExistence type="inferred from homology"/>
<dbReference type="PRINTS" id="PR00412">
    <property type="entry name" value="EPOXHYDRLASE"/>
</dbReference>
<dbReference type="Pfam" id="PF06441">
    <property type="entry name" value="EHN"/>
    <property type="match status" value="1"/>
</dbReference>
<comment type="caution">
    <text evidence="6">The sequence shown here is derived from an EMBL/GenBank/DDBJ whole genome shotgun (WGS) entry which is preliminary data.</text>
</comment>
<dbReference type="PANTHER" id="PTHR21661:SF35">
    <property type="entry name" value="EPOXIDE HYDROLASE"/>
    <property type="match status" value="1"/>
</dbReference>
<evidence type="ECO:0000256" key="2">
    <source>
        <dbReference type="ARBA" id="ARBA00022797"/>
    </source>
</evidence>
<evidence type="ECO:0000256" key="4">
    <source>
        <dbReference type="SAM" id="MobiDB-lite"/>
    </source>
</evidence>
<name>A0ABN2FUZ1_9ACTN</name>
<keyword evidence="7" id="KW-1185">Reference proteome</keyword>
<dbReference type="InterPro" id="IPR010497">
    <property type="entry name" value="Epoxide_hydro_N"/>
</dbReference>
<dbReference type="Proteomes" id="UP001500064">
    <property type="component" value="Unassembled WGS sequence"/>
</dbReference>
<feature type="domain" description="Epoxide hydrolase N-terminal" evidence="5">
    <location>
        <begin position="7"/>
        <end position="112"/>
    </location>
</feature>